<dbReference type="InterPro" id="IPR009057">
    <property type="entry name" value="Homeodomain-like_sf"/>
</dbReference>
<evidence type="ECO:0000259" key="3">
    <source>
        <dbReference type="PROSITE" id="PS50977"/>
    </source>
</evidence>
<proteinExistence type="predicted"/>
<feature type="domain" description="HTH tetR-type" evidence="3">
    <location>
        <begin position="12"/>
        <end position="72"/>
    </location>
</feature>
<evidence type="ECO:0000313" key="4">
    <source>
        <dbReference type="EMBL" id="GAA3634662.1"/>
    </source>
</evidence>
<dbReference type="PROSITE" id="PS50977">
    <property type="entry name" value="HTH_TETR_2"/>
    <property type="match status" value="1"/>
</dbReference>
<dbReference type="RefSeq" id="WP_231488054.1">
    <property type="nucleotide sequence ID" value="NZ_BAAAZO010000012.1"/>
</dbReference>
<comment type="caution">
    <text evidence="4">The sequence shown here is derived from an EMBL/GenBank/DDBJ whole genome shotgun (WGS) entry which is preliminary data.</text>
</comment>
<protein>
    <recommendedName>
        <fullName evidence="3">HTH tetR-type domain-containing protein</fullName>
    </recommendedName>
</protein>
<keyword evidence="5" id="KW-1185">Reference proteome</keyword>
<dbReference type="Proteomes" id="UP001501074">
    <property type="component" value="Unassembled WGS sequence"/>
</dbReference>
<feature type="DNA-binding region" description="H-T-H motif" evidence="2">
    <location>
        <begin position="35"/>
        <end position="54"/>
    </location>
</feature>
<accession>A0ABP7ALB5</accession>
<keyword evidence="1 2" id="KW-0238">DNA-binding</keyword>
<evidence type="ECO:0000256" key="1">
    <source>
        <dbReference type="ARBA" id="ARBA00023125"/>
    </source>
</evidence>
<gene>
    <name evidence="4" type="ORF">GCM10022223_61280</name>
</gene>
<reference evidence="5" key="1">
    <citation type="journal article" date="2019" name="Int. J. Syst. Evol. Microbiol.">
        <title>The Global Catalogue of Microorganisms (GCM) 10K type strain sequencing project: providing services to taxonomists for standard genome sequencing and annotation.</title>
        <authorList>
            <consortium name="The Broad Institute Genomics Platform"/>
            <consortium name="The Broad Institute Genome Sequencing Center for Infectious Disease"/>
            <person name="Wu L."/>
            <person name="Ma J."/>
        </authorList>
    </citation>
    <scope>NUCLEOTIDE SEQUENCE [LARGE SCALE GENOMIC DNA]</scope>
    <source>
        <strain evidence="5">JCM 16902</strain>
    </source>
</reference>
<dbReference type="InterPro" id="IPR001647">
    <property type="entry name" value="HTH_TetR"/>
</dbReference>
<sequence length="189" mass="20576">MCKTPRENPIVTRSRTALIGAATVLLDERDASAISVKDVVETAAMSRPTFYQHFADLGALFAAAGLVRLEQSMVGIEPASQAPTGLHDAFAPVLMVIVDRMQPHAEFYSRINGSSGGQLFHAGVVASTAERLRREPLLQPWAHRDDIFWEFFAAGVVWVLTRHLNAVSAGESSHVAADLAGIFDFVFTR</sequence>
<dbReference type="EMBL" id="BAAAZO010000012">
    <property type="protein sequence ID" value="GAA3634662.1"/>
    <property type="molecule type" value="Genomic_DNA"/>
</dbReference>
<organism evidence="4 5">
    <name type="scientific">Kineosporia mesophila</name>
    <dbReference type="NCBI Taxonomy" id="566012"/>
    <lineage>
        <taxon>Bacteria</taxon>
        <taxon>Bacillati</taxon>
        <taxon>Actinomycetota</taxon>
        <taxon>Actinomycetes</taxon>
        <taxon>Kineosporiales</taxon>
        <taxon>Kineosporiaceae</taxon>
        <taxon>Kineosporia</taxon>
    </lineage>
</organism>
<dbReference type="SUPFAM" id="SSF46689">
    <property type="entry name" value="Homeodomain-like"/>
    <property type="match status" value="1"/>
</dbReference>
<name>A0ABP7ALB5_9ACTN</name>
<dbReference type="Pfam" id="PF00440">
    <property type="entry name" value="TetR_N"/>
    <property type="match status" value="1"/>
</dbReference>
<evidence type="ECO:0000313" key="5">
    <source>
        <dbReference type="Proteomes" id="UP001501074"/>
    </source>
</evidence>
<dbReference type="Gene3D" id="1.10.357.10">
    <property type="entry name" value="Tetracycline Repressor, domain 2"/>
    <property type="match status" value="1"/>
</dbReference>
<evidence type="ECO:0000256" key="2">
    <source>
        <dbReference type="PROSITE-ProRule" id="PRU00335"/>
    </source>
</evidence>